<dbReference type="eggNOG" id="arCOG01667">
    <property type="taxonomic scope" value="Archaea"/>
</dbReference>
<dbReference type="EvolutionaryTrace" id="A3MW14"/>
<evidence type="ECO:0000313" key="7">
    <source>
        <dbReference type="Proteomes" id="UP000001431"/>
    </source>
</evidence>
<feature type="binding site" evidence="8">
    <location>
        <position position="26"/>
    </location>
    <ligand>
        <name>[2Fe-2S] cluster</name>
        <dbReference type="ChEBI" id="CHEBI:190135"/>
    </ligand>
</feature>
<feature type="binding site" evidence="8">
    <location>
        <position position="36"/>
    </location>
    <ligand>
        <name>[2Fe-2S] cluster</name>
        <dbReference type="ChEBI" id="CHEBI:190135"/>
    </ligand>
</feature>
<dbReference type="PDB" id="3TBO">
    <property type="method" value="X-ray"/>
    <property type="resolution" value="1.50 A"/>
    <property type="chains" value="A=1-53"/>
</dbReference>
<feature type="binding site" evidence="8">
    <location>
        <position position="25"/>
    </location>
    <ligand>
        <name>[2Fe-2S] cluster</name>
        <dbReference type="ChEBI" id="CHEBI:190135"/>
    </ligand>
</feature>
<evidence type="ECO:0000259" key="5">
    <source>
        <dbReference type="SMART" id="SM00704"/>
    </source>
</evidence>
<dbReference type="InterPro" id="IPR018967">
    <property type="entry name" value="FeS-contain_CDGSH-typ"/>
</dbReference>
<dbReference type="GO" id="GO:0046872">
    <property type="term" value="F:metal ion binding"/>
    <property type="evidence" value="ECO:0007669"/>
    <property type="project" value="UniProtKB-KW"/>
</dbReference>
<evidence type="ECO:0000256" key="4">
    <source>
        <dbReference type="ARBA" id="ARBA00023014"/>
    </source>
</evidence>
<protein>
    <submittedName>
        <fullName evidence="6">Zinc finger, CDGSH-type domain protein</fullName>
    </submittedName>
</protein>
<evidence type="ECO:0007829" key="8">
    <source>
        <dbReference type="PDB" id="3TBO"/>
    </source>
</evidence>
<proteinExistence type="evidence at protein level"/>
<dbReference type="GO" id="GO:0005737">
    <property type="term" value="C:cytoplasm"/>
    <property type="evidence" value="ECO:0007669"/>
    <property type="project" value="UniProtKB-ARBA"/>
</dbReference>
<evidence type="ECO:0000313" key="6">
    <source>
        <dbReference type="EMBL" id="ABO08831.1"/>
    </source>
</evidence>
<gene>
    <name evidence="6" type="ordered locus">Pcal_1411</name>
</gene>
<dbReference type="GO" id="GO:0051537">
    <property type="term" value="F:2 iron, 2 sulfur cluster binding"/>
    <property type="evidence" value="ECO:0007669"/>
    <property type="project" value="UniProtKB-KW"/>
</dbReference>
<dbReference type="HOGENOM" id="CLU_173940_2_2_2"/>
<feature type="binding site" evidence="8">
    <location>
        <position position="27"/>
    </location>
    <ligand>
        <name>[2Fe-2S] cluster</name>
        <dbReference type="ChEBI" id="CHEBI:190135"/>
    </ligand>
</feature>
<sequence>MAVEIRAIENGPYEVKIGGRAIYLCRCGHSGSKPHCDGTHAKVGFKAPGAKIV</sequence>
<organism evidence="6 7">
    <name type="scientific">Pyrobaculum calidifontis (strain DSM 21063 / JCM 11548 / VA1)</name>
    <dbReference type="NCBI Taxonomy" id="410359"/>
    <lineage>
        <taxon>Archaea</taxon>
        <taxon>Thermoproteota</taxon>
        <taxon>Thermoprotei</taxon>
        <taxon>Thermoproteales</taxon>
        <taxon>Thermoproteaceae</taxon>
        <taxon>Pyrobaculum</taxon>
    </lineage>
</organism>
<evidence type="ECO:0000256" key="1">
    <source>
        <dbReference type="ARBA" id="ARBA00022714"/>
    </source>
</evidence>
<keyword evidence="8" id="KW-0002">3D-structure</keyword>
<dbReference type="PDBsum" id="3TBO"/>
<evidence type="ECO:0000256" key="2">
    <source>
        <dbReference type="ARBA" id="ARBA00022723"/>
    </source>
</evidence>
<dbReference type="SMART" id="SM00704">
    <property type="entry name" value="ZnF_CDGSH"/>
    <property type="match status" value="1"/>
</dbReference>
<dbReference type="RefSeq" id="WP_011850089.1">
    <property type="nucleotide sequence ID" value="NC_009073.1"/>
</dbReference>
<feature type="binding site" evidence="8">
    <location>
        <position position="37"/>
    </location>
    <ligand>
        <name>[2Fe-2S] cluster</name>
        <dbReference type="ChEBI" id="CHEBI:190135"/>
    </ligand>
</feature>
<dbReference type="OrthoDB" id="5781at2157"/>
<reference evidence="8" key="2">
    <citation type="journal article" date="2011" name="PLoS ONE">
        <title>Structure and molecular evolution of CDGSH iron-sulfur domains.</title>
        <authorList>
            <person name="Lin J."/>
            <person name="Zhang L."/>
            <person name="Lai S."/>
            <person name="Ye K."/>
        </authorList>
    </citation>
    <scope>X-RAY CRYSTALLOGRAPHY (1.50 ANGSTROMS) IN COMPLEX WITH [2FE-2S] CLUSTER</scope>
</reference>
<dbReference type="AlphaFoldDB" id="A3MW14"/>
<dbReference type="Pfam" id="PF09360">
    <property type="entry name" value="zf-CDGSH"/>
    <property type="match status" value="1"/>
</dbReference>
<evidence type="ECO:0000256" key="3">
    <source>
        <dbReference type="ARBA" id="ARBA00023004"/>
    </source>
</evidence>
<dbReference type="GeneID" id="4909099"/>
<name>A3MW14_PYRCJ</name>
<keyword evidence="1 8" id="KW-0001">2Fe-2S</keyword>
<keyword evidence="2 8" id="KW-0479">Metal-binding</keyword>
<feature type="binding site" evidence="8">
    <location>
        <position position="40"/>
    </location>
    <ligand>
        <name>[2Fe-2S] cluster</name>
        <dbReference type="ChEBI" id="CHEBI:190135"/>
    </ligand>
</feature>
<keyword evidence="3 8" id="KW-0408">Iron</keyword>
<dbReference type="Proteomes" id="UP000001431">
    <property type="component" value="Chromosome"/>
</dbReference>
<dbReference type="KEGG" id="pcl:Pcal_1411"/>
<keyword evidence="7" id="KW-1185">Reference proteome</keyword>
<dbReference type="EMBL" id="CP000561">
    <property type="protein sequence ID" value="ABO08831.1"/>
    <property type="molecule type" value="Genomic_DNA"/>
</dbReference>
<dbReference type="Gene3D" id="3.40.5.90">
    <property type="entry name" value="CDGSH iron-sulfur domain, mitoNEET-type"/>
    <property type="match status" value="1"/>
</dbReference>
<feature type="binding site" evidence="8">
    <location>
        <position position="39"/>
    </location>
    <ligand>
        <name>[2Fe-2S] cluster</name>
        <dbReference type="ChEBI" id="CHEBI:190135"/>
    </ligand>
</feature>
<dbReference type="InterPro" id="IPR042216">
    <property type="entry name" value="MitoNEET_CISD"/>
</dbReference>
<feature type="domain" description="Iron-binding zinc finger CDGSH type" evidence="5">
    <location>
        <begin position="10"/>
        <end position="46"/>
    </location>
</feature>
<reference evidence="6" key="1">
    <citation type="submission" date="2007-02" db="EMBL/GenBank/DDBJ databases">
        <title>Complete sequence of Pyrobaculum calidifontis JCM 11548.</title>
        <authorList>
            <consortium name="US DOE Joint Genome Institute"/>
            <person name="Copeland A."/>
            <person name="Lucas S."/>
            <person name="Lapidus A."/>
            <person name="Barry K."/>
            <person name="Glavina del Rio T."/>
            <person name="Dalin E."/>
            <person name="Tice H."/>
            <person name="Pitluck S."/>
            <person name="Chain P."/>
            <person name="Malfatti S."/>
            <person name="Shin M."/>
            <person name="Vergez L."/>
            <person name="Schmutz J."/>
            <person name="Larimer F."/>
            <person name="Land M."/>
            <person name="Hauser L."/>
            <person name="Kyrpides N."/>
            <person name="Mikhailova N."/>
            <person name="Cozen A.E."/>
            <person name="Fitz-Gibbon S.T."/>
            <person name="House C.H."/>
            <person name="Saltikov C."/>
            <person name="Lowe T.M."/>
            <person name="Richardson P."/>
        </authorList>
    </citation>
    <scope>NUCLEOTIDE SEQUENCE [LARGE SCALE GENOMIC DNA]</scope>
    <source>
        <strain evidence="6">JCM 11548</strain>
    </source>
</reference>
<keyword evidence="4 8" id="KW-0411">Iron-sulfur</keyword>
<accession>A3MW14</accession>
<dbReference type="SMR" id="A3MW14"/>